<keyword evidence="9" id="KW-1185">Reference proteome</keyword>
<dbReference type="Pfam" id="PF21266">
    <property type="entry name" value="S1_RRP4"/>
    <property type="match status" value="1"/>
</dbReference>
<dbReference type="OMA" id="GPYIPEV"/>
<evidence type="ECO:0000313" key="8">
    <source>
        <dbReference type="EnsemblMetazoa" id="OVOC2629.1"/>
    </source>
</evidence>
<accession>A0A8R1TPZ5</accession>
<dbReference type="GO" id="GO:0071038">
    <property type="term" value="P:TRAMP-dependent tRNA surveillance pathway"/>
    <property type="evidence" value="ECO:0007669"/>
    <property type="project" value="TreeGrafter"/>
</dbReference>
<dbReference type="Pfam" id="PF15985">
    <property type="entry name" value="KH_6"/>
    <property type="match status" value="1"/>
</dbReference>
<name>A0A8R1TPZ5_ONCVO</name>
<comment type="similarity">
    <text evidence="2">Belongs to the RRP4 family.</text>
</comment>
<dbReference type="FunFam" id="2.40.50.140:FF:000038">
    <property type="entry name" value="Exosome complex component RRP4"/>
    <property type="match status" value="1"/>
</dbReference>
<dbReference type="Gene3D" id="2.40.50.140">
    <property type="entry name" value="Nucleic acid-binding proteins"/>
    <property type="match status" value="1"/>
</dbReference>
<dbReference type="InterPro" id="IPR026699">
    <property type="entry name" value="Exosome_RNA_bind1/RRP40/RRP4"/>
</dbReference>
<dbReference type="SUPFAM" id="SSF110324">
    <property type="entry name" value="Ribosomal L27 protein-like"/>
    <property type="match status" value="1"/>
</dbReference>
<evidence type="ECO:0000256" key="2">
    <source>
        <dbReference type="ARBA" id="ARBA00009155"/>
    </source>
</evidence>
<evidence type="ECO:0000256" key="3">
    <source>
        <dbReference type="ARBA" id="ARBA00022552"/>
    </source>
</evidence>
<dbReference type="PANTHER" id="PTHR21321:SF4">
    <property type="entry name" value="EXOSOME COMPLEX COMPONENT RRP4"/>
    <property type="match status" value="1"/>
</dbReference>
<reference evidence="9" key="1">
    <citation type="submission" date="2013-10" db="EMBL/GenBank/DDBJ databases">
        <title>Genome sequencing of Onchocerca volvulus.</title>
        <authorList>
            <person name="Cotton J."/>
            <person name="Tsai J."/>
            <person name="Stanley E."/>
            <person name="Tracey A."/>
            <person name="Holroyd N."/>
            <person name="Lustigman S."/>
            <person name="Berriman M."/>
        </authorList>
    </citation>
    <scope>NUCLEOTIDE SEQUENCE</scope>
</reference>
<sequence length="321" mass="35788">MEPGPPVFRATAVPEIFPTPKFPPKVMMLEIAGPSSFKELEVIVTEKRVPENKLIVPGAKVTSNPDFMRGHGTYMHDDNLIASVGGTVEQVNKLVSVRPLKSRYNGEIGDVVIGRITEVQQKRWKVETNSRLNSTLLLSSVNLPGGELRRKSVEDERMMREYLKEGDLISAEVQKIHSDGQLSLHTRNLRYGKLSQGTLIKISPYLVKRRKSHFHTLPCGVSVIFGRNGYIWIAPVASEEQNMTGGYSQNLEEVVPLKIRSVIARVANCVNILAMYHIPLYDTTVVLAYDASLNSEIKELLKPESAANIATEVVLQLEKNC</sequence>
<dbReference type="GO" id="GO:0000176">
    <property type="term" value="C:nuclear exosome (RNase complex)"/>
    <property type="evidence" value="ECO:0007669"/>
    <property type="project" value="TreeGrafter"/>
</dbReference>
<evidence type="ECO:0000259" key="7">
    <source>
        <dbReference type="PROSITE" id="PS50126"/>
    </source>
</evidence>
<dbReference type="InterPro" id="IPR025721">
    <property type="entry name" value="Exosome_cplx_N_dom"/>
</dbReference>
<dbReference type="InterPro" id="IPR004088">
    <property type="entry name" value="KH_dom_type_1"/>
</dbReference>
<dbReference type="GO" id="GO:0071051">
    <property type="term" value="P:poly(A)-dependent snoRNA 3'-end processing"/>
    <property type="evidence" value="ECO:0007669"/>
    <property type="project" value="TreeGrafter"/>
</dbReference>
<dbReference type="Pfam" id="PF14382">
    <property type="entry name" value="ECR1_N"/>
    <property type="match status" value="1"/>
</dbReference>
<feature type="domain" description="S1 motif" evidence="7">
    <location>
        <begin position="109"/>
        <end position="187"/>
    </location>
</feature>
<keyword evidence="4" id="KW-0271">Exosome</keyword>
<dbReference type="GO" id="GO:0000467">
    <property type="term" value="P:exonucleolytic trimming to generate mature 3'-end of 5.8S rRNA from tricistronic rRNA transcript (SSU-rRNA, 5.8S rRNA, LSU-rRNA)"/>
    <property type="evidence" value="ECO:0007669"/>
    <property type="project" value="TreeGrafter"/>
</dbReference>
<dbReference type="InterPro" id="IPR048565">
    <property type="entry name" value="S1_RRP4"/>
</dbReference>
<dbReference type="GO" id="GO:0003723">
    <property type="term" value="F:RNA binding"/>
    <property type="evidence" value="ECO:0007669"/>
    <property type="project" value="UniProtKB-KW"/>
</dbReference>
<dbReference type="SUPFAM" id="SSF54791">
    <property type="entry name" value="Eukaryotic type KH-domain (KH-domain type I)"/>
    <property type="match status" value="1"/>
</dbReference>
<dbReference type="SMART" id="SM00316">
    <property type="entry name" value="S1"/>
    <property type="match status" value="1"/>
</dbReference>
<evidence type="ECO:0000256" key="4">
    <source>
        <dbReference type="ARBA" id="ARBA00022835"/>
    </source>
</evidence>
<evidence type="ECO:0000256" key="1">
    <source>
        <dbReference type="ARBA" id="ARBA00004123"/>
    </source>
</evidence>
<reference evidence="8" key="2">
    <citation type="submission" date="2022-06" db="UniProtKB">
        <authorList>
            <consortium name="EnsemblMetazoa"/>
        </authorList>
    </citation>
    <scope>IDENTIFICATION</scope>
</reference>
<keyword evidence="3" id="KW-0698">rRNA processing</keyword>
<dbReference type="GO" id="GO:0034475">
    <property type="term" value="P:U4 snRNA 3'-end processing"/>
    <property type="evidence" value="ECO:0007669"/>
    <property type="project" value="TreeGrafter"/>
</dbReference>
<evidence type="ECO:0000256" key="5">
    <source>
        <dbReference type="ARBA" id="ARBA00022884"/>
    </source>
</evidence>
<dbReference type="GO" id="GO:0071035">
    <property type="term" value="P:nuclear polyadenylation-dependent rRNA catabolic process"/>
    <property type="evidence" value="ECO:0007669"/>
    <property type="project" value="TreeGrafter"/>
</dbReference>
<keyword evidence="6" id="KW-0539">Nucleus</keyword>
<comment type="subcellular location">
    <subcellularLocation>
        <location evidence="1">Nucleus</location>
    </subcellularLocation>
</comment>
<organism evidence="8 9">
    <name type="scientific">Onchocerca volvulus</name>
    <dbReference type="NCBI Taxonomy" id="6282"/>
    <lineage>
        <taxon>Eukaryota</taxon>
        <taxon>Metazoa</taxon>
        <taxon>Ecdysozoa</taxon>
        <taxon>Nematoda</taxon>
        <taxon>Chromadorea</taxon>
        <taxon>Rhabditida</taxon>
        <taxon>Spirurina</taxon>
        <taxon>Spiruromorpha</taxon>
        <taxon>Filarioidea</taxon>
        <taxon>Onchocercidae</taxon>
        <taxon>Onchocerca</taxon>
    </lineage>
</organism>
<dbReference type="CDD" id="cd05789">
    <property type="entry name" value="S1_Rrp4"/>
    <property type="match status" value="1"/>
</dbReference>
<evidence type="ECO:0000313" key="9">
    <source>
        <dbReference type="Proteomes" id="UP000024404"/>
    </source>
</evidence>
<dbReference type="AlphaFoldDB" id="A0A8R1TPZ5"/>
<dbReference type="Gene3D" id="2.40.50.100">
    <property type="match status" value="1"/>
</dbReference>
<dbReference type="EnsemblMetazoa" id="OVOC2629.1">
    <property type="protein sequence ID" value="OVOC2629.1"/>
    <property type="gene ID" value="WBGene00239438"/>
</dbReference>
<dbReference type="GO" id="GO:0071034">
    <property type="term" value="P:CUT catabolic process"/>
    <property type="evidence" value="ECO:0007669"/>
    <property type="project" value="TreeGrafter"/>
</dbReference>
<dbReference type="InterPro" id="IPR003029">
    <property type="entry name" value="S1_domain"/>
</dbReference>
<dbReference type="CDD" id="cd22525">
    <property type="entry name" value="KH-I_Rrp4_eukar"/>
    <property type="match status" value="1"/>
</dbReference>
<dbReference type="PROSITE" id="PS50126">
    <property type="entry name" value="S1"/>
    <property type="match status" value="1"/>
</dbReference>
<dbReference type="InterPro" id="IPR036612">
    <property type="entry name" value="KH_dom_type_1_sf"/>
</dbReference>
<dbReference type="SUPFAM" id="SSF50249">
    <property type="entry name" value="Nucleic acid-binding proteins"/>
    <property type="match status" value="1"/>
</dbReference>
<protein>
    <submittedName>
        <fullName evidence="8">Ribosomal RNA-processing protein 4</fullName>
    </submittedName>
</protein>
<keyword evidence="5" id="KW-0694">RNA-binding</keyword>
<dbReference type="Proteomes" id="UP000024404">
    <property type="component" value="Unassembled WGS sequence"/>
</dbReference>
<evidence type="ECO:0000256" key="6">
    <source>
        <dbReference type="ARBA" id="ARBA00023242"/>
    </source>
</evidence>
<dbReference type="PANTHER" id="PTHR21321">
    <property type="entry name" value="PNAS-3 RELATED"/>
    <property type="match status" value="1"/>
</dbReference>
<proteinExistence type="inferred from homology"/>
<dbReference type="InterPro" id="IPR012340">
    <property type="entry name" value="NA-bd_OB-fold"/>
</dbReference>
<dbReference type="GO" id="GO:0000177">
    <property type="term" value="C:cytoplasmic exosome (RNase complex)"/>
    <property type="evidence" value="ECO:0007669"/>
    <property type="project" value="TreeGrafter"/>
</dbReference>
<dbReference type="EMBL" id="CMVM020000075">
    <property type="status" value="NOT_ANNOTATED_CDS"/>
    <property type="molecule type" value="Genomic_DNA"/>
</dbReference>